<evidence type="ECO:0000313" key="7">
    <source>
        <dbReference type="EMBL" id="ORD96655.1"/>
    </source>
</evidence>
<feature type="region of interest" description="Disordered" evidence="5">
    <location>
        <begin position="1"/>
        <end position="45"/>
    </location>
</feature>
<evidence type="ECO:0000313" key="8">
    <source>
        <dbReference type="Proteomes" id="UP000192356"/>
    </source>
</evidence>
<keyword evidence="4" id="KW-0544">Nucleosome core</keyword>
<dbReference type="InterPro" id="IPR009072">
    <property type="entry name" value="Histone-fold"/>
</dbReference>
<proteinExistence type="inferred from homology"/>
<comment type="similarity">
    <text evidence="2">Belongs to the histone H3 family.</text>
</comment>
<accession>A0A1X0QAC0</accession>
<dbReference type="GO" id="GO:0030527">
    <property type="term" value="F:structural constituent of chromatin"/>
    <property type="evidence" value="ECO:0007669"/>
    <property type="project" value="InterPro"/>
</dbReference>
<name>A0A1X0QAC0_9MICR</name>
<dbReference type="Proteomes" id="UP000192356">
    <property type="component" value="Unassembled WGS sequence"/>
</dbReference>
<dbReference type="OrthoDB" id="842664at2759"/>
<sequence length="148" mass="16470">MARTKESARKTANMTGGKAPRKQLATKAARKTSVSASGAHKRFRRKPNSVAIRQIRLYQSSGNTLIRKQPFQRLCRGLCQELGSSFVCRWKSTALLTIHDAIETVLTSILEDALLCTKHAGRVTIMPKDIILAVKLRNRCNNGIQLPE</sequence>
<dbReference type="EMBL" id="LVKB01000070">
    <property type="protein sequence ID" value="ORD96655.1"/>
    <property type="molecule type" value="Genomic_DNA"/>
</dbReference>
<evidence type="ECO:0000259" key="6">
    <source>
        <dbReference type="Pfam" id="PF00125"/>
    </source>
</evidence>
<dbReference type="Gene3D" id="1.10.20.10">
    <property type="entry name" value="Histone, subunit A"/>
    <property type="match status" value="1"/>
</dbReference>
<keyword evidence="4" id="KW-0238">DNA-binding</keyword>
<dbReference type="PROSITE" id="PS00322">
    <property type="entry name" value="HISTONE_H3_1"/>
    <property type="match status" value="1"/>
</dbReference>
<dbReference type="SMART" id="SM00428">
    <property type="entry name" value="H3"/>
    <property type="match status" value="1"/>
</dbReference>
<reference evidence="7 8" key="1">
    <citation type="journal article" date="2017" name="Environ. Microbiol.">
        <title>Decay of the glycolytic pathway and adaptation to intranuclear parasitism within Enterocytozoonidae microsporidia.</title>
        <authorList>
            <person name="Wiredu Boakye D."/>
            <person name="Jaroenlak P."/>
            <person name="Prachumwat A."/>
            <person name="Williams T.A."/>
            <person name="Bateman K.S."/>
            <person name="Itsathitphaisarn O."/>
            <person name="Sritunyalucksana K."/>
            <person name="Paszkiewicz K.H."/>
            <person name="Moore K.A."/>
            <person name="Stentiford G.D."/>
            <person name="Williams B.A."/>
        </authorList>
    </citation>
    <scope>NUCLEOTIDE SEQUENCE [LARGE SCALE GENOMIC DNA]</scope>
    <source>
        <strain evidence="7 8">GB1</strain>
    </source>
</reference>
<protein>
    <submittedName>
        <fullName evidence="7">H31</fullName>
    </submittedName>
</protein>
<evidence type="ECO:0000256" key="3">
    <source>
        <dbReference type="ARBA" id="ARBA00022454"/>
    </source>
</evidence>
<dbReference type="InterPro" id="IPR007125">
    <property type="entry name" value="H2A/H2B/H3"/>
</dbReference>
<evidence type="ECO:0000256" key="5">
    <source>
        <dbReference type="SAM" id="MobiDB-lite"/>
    </source>
</evidence>
<evidence type="ECO:0000256" key="2">
    <source>
        <dbReference type="ARBA" id="ARBA00010343"/>
    </source>
</evidence>
<dbReference type="InterPro" id="IPR000164">
    <property type="entry name" value="Histone_H3/CENP-A"/>
</dbReference>
<gene>
    <name evidence="7" type="primary">H31</name>
    <name evidence="7" type="ORF">HERIO_1425</name>
</gene>
<evidence type="ECO:0000256" key="1">
    <source>
        <dbReference type="ARBA" id="ARBA00004286"/>
    </source>
</evidence>
<comment type="subcellular location">
    <subcellularLocation>
        <location evidence="1">Chromosome</location>
    </subcellularLocation>
</comment>
<dbReference type="GO" id="GO:0046982">
    <property type="term" value="F:protein heterodimerization activity"/>
    <property type="evidence" value="ECO:0007669"/>
    <property type="project" value="InterPro"/>
</dbReference>
<dbReference type="SUPFAM" id="SSF47113">
    <property type="entry name" value="Histone-fold"/>
    <property type="match status" value="1"/>
</dbReference>
<dbReference type="PANTHER" id="PTHR11426">
    <property type="entry name" value="HISTONE H3"/>
    <property type="match status" value="1"/>
</dbReference>
<dbReference type="Pfam" id="PF00125">
    <property type="entry name" value="Histone"/>
    <property type="match status" value="1"/>
</dbReference>
<evidence type="ECO:0000256" key="4">
    <source>
        <dbReference type="ARBA" id="ARBA00023269"/>
    </source>
</evidence>
<dbReference type="VEuPathDB" id="MicrosporidiaDB:HERIO_1425"/>
<dbReference type="AlphaFoldDB" id="A0A1X0QAC0"/>
<dbReference type="GO" id="GO:0000786">
    <property type="term" value="C:nucleosome"/>
    <property type="evidence" value="ECO:0007669"/>
    <property type="project" value="UniProtKB-KW"/>
</dbReference>
<keyword evidence="8" id="KW-1185">Reference proteome</keyword>
<dbReference type="GO" id="GO:0003677">
    <property type="term" value="F:DNA binding"/>
    <property type="evidence" value="ECO:0007669"/>
    <property type="project" value="InterPro"/>
</dbReference>
<organism evidence="7 8">
    <name type="scientific">Hepatospora eriocheir</name>
    <dbReference type="NCBI Taxonomy" id="1081669"/>
    <lineage>
        <taxon>Eukaryota</taxon>
        <taxon>Fungi</taxon>
        <taxon>Fungi incertae sedis</taxon>
        <taxon>Microsporidia</taxon>
        <taxon>Hepatosporidae</taxon>
        <taxon>Hepatospora</taxon>
    </lineage>
</organism>
<keyword evidence="3" id="KW-0158">Chromosome</keyword>
<feature type="domain" description="Core Histone H2A/H2B/H3" evidence="6">
    <location>
        <begin position="48"/>
        <end position="136"/>
    </location>
</feature>
<dbReference type="PRINTS" id="PR00622">
    <property type="entry name" value="HISTONEH3"/>
</dbReference>
<comment type="caution">
    <text evidence="7">The sequence shown here is derived from an EMBL/GenBank/DDBJ whole genome shotgun (WGS) entry which is preliminary data.</text>
</comment>